<accession>A0A0R2FEZ9</accession>
<evidence type="ECO:0000313" key="2">
    <source>
        <dbReference type="Proteomes" id="UP000051751"/>
    </source>
</evidence>
<protein>
    <submittedName>
        <fullName evidence="1">Uncharacterized protein</fullName>
    </submittedName>
</protein>
<proteinExistence type="predicted"/>
<gene>
    <name evidence="1" type="ORF">IV38_GL000746</name>
</gene>
<evidence type="ECO:0000313" key="1">
    <source>
        <dbReference type="EMBL" id="KRN27169.1"/>
    </source>
</evidence>
<reference evidence="1 2" key="1">
    <citation type="journal article" date="2015" name="Genome Announc.">
        <title>Expanding the biotechnology potential of lactobacilli through comparative genomics of 213 strains and associated genera.</title>
        <authorList>
            <person name="Sun Z."/>
            <person name="Harris H.M."/>
            <person name="McCann A."/>
            <person name="Guo C."/>
            <person name="Argimon S."/>
            <person name="Zhang W."/>
            <person name="Yang X."/>
            <person name="Jeffery I.B."/>
            <person name="Cooney J.C."/>
            <person name="Kagawa T.F."/>
            <person name="Liu W."/>
            <person name="Song Y."/>
            <person name="Salvetti E."/>
            <person name="Wrobel A."/>
            <person name="Rasinkangas P."/>
            <person name="Parkhill J."/>
            <person name="Rea M.C."/>
            <person name="O'Sullivan O."/>
            <person name="Ritari J."/>
            <person name="Douillard F.P."/>
            <person name="Paul Ross R."/>
            <person name="Yang R."/>
            <person name="Briner A.E."/>
            <person name="Felis G.E."/>
            <person name="de Vos W.M."/>
            <person name="Barrangou R."/>
            <person name="Klaenhammer T.R."/>
            <person name="Caufield P.W."/>
            <person name="Cui Y."/>
            <person name="Zhang H."/>
            <person name="O'Toole P.W."/>
        </authorList>
    </citation>
    <scope>NUCLEOTIDE SEQUENCE [LARGE SCALE GENOMIC DNA]</scope>
    <source>
        <strain evidence="1 2">ATCC BAA-66</strain>
    </source>
</reference>
<dbReference type="Proteomes" id="UP000051751">
    <property type="component" value="Unassembled WGS sequence"/>
</dbReference>
<dbReference type="EMBL" id="JQAT01000012">
    <property type="protein sequence ID" value="KRN27169.1"/>
    <property type="molecule type" value="Genomic_DNA"/>
</dbReference>
<name>A0A0R2FEZ9_9LACO</name>
<sequence length="78" mass="9824">MTDEDYFDWWHTARQARRKYPFDKDQDVAWFDMPFPLLPEQMTIYPGDKIRDRKLIEIFLDEYNRRHHTHMTVDEYLK</sequence>
<dbReference type="AlphaFoldDB" id="A0A0R2FEZ9"/>
<dbReference type="RefSeq" id="WP_054748018.1">
    <property type="nucleotide sequence ID" value="NZ_JQAT01000012.1"/>
</dbReference>
<comment type="caution">
    <text evidence="1">The sequence shown here is derived from an EMBL/GenBank/DDBJ whole genome shotgun (WGS) entry which is preliminary data.</text>
</comment>
<organism evidence="1 2">
    <name type="scientific">Lactobacillus selangorensis</name>
    <dbReference type="NCBI Taxonomy" id="81857"/>
    <lineage>
        <taxon>Bacteria</taxon>
        <taxon>Bacillati</taxon>
        <taxon>Bacillota</taxon>
        <taxon>Bacilli</taxon>
        <taxon>Lactobacillales</taxon>
        <taxon>Lactobacillaceae</taxon>
        <taxon>Lactobacillus</taxon>
    </lineage>
</organism>